<dbReference type="EMBL" id="SPQB01000035">
    <property type="protein sequence ID" value="TFU32100.1"/>
    <property type="molecule type" value="Genomic_DNA"/>
</dbReference>
<dbReference type="Proteomes" id="UP000298358">
    <property type="component" value="Unassembled WGS sequence"/>
</dbReference>
<dbReference type="RefSeq" id="WP_135115108.1">
    <property type="nucleotide sequence ID" value="NZ_JADGLL010000035.1"/>
</dbReference>
<proteinExistence type="inferred from homology"/>
<feature type="binding site" evidence="6">
    <location>
        <position position="160"/>
    </location>
    <ligand>
        <name>FMN</name>
        <dbReference type="ChEBI" id="CHEBI:58210"/>
    </ligand>
</feature>
<dbReference type="PANTHER" id="PTHR30011">
    <property type="entry name" value="ALKANESULFONATE MONOOXYGENASE-RELATED"/>
    <property type="match status" value="1"/>
</dbReference>
<evidence type="ECO:0000256" key="6">
    <source>
        <dbReference type="PIRSR" id="PIRSR000337-1"/>
    </source>
</evidence>
<dbReference type="NCBIfam" id="TIGR03860">
    <property type="entry name" value="FMN_nitrolo"/>
    <property type="match status" value="1"/>
</dbReference>
<dbReference type="GO" id="GO:0016705">
    <property type="term" value="F:oxidoreductase activity, acting on paired donors, with incorporation or reduction of molecular oxygen"/>
    <property type="evidence" value="ECO:0007669"/>
    <property type="project" value="InterPro"/>
</dbReference>
<dbReference type="SUPFAM" id="SSF51679">
    <property type="entry name" value="Bacterial luciferase-like"/>
    <property type="match status" value="1"/>
</dbReference>
<dbReference type="InterPro" id="IPR016215">
    <property type="entry name" value="NTA_MOA"/>
</dbReference>
<accession>A0A4Y9FV52</accession>
<reference evidence="8 9" key="1">
    <citation type="submission" date="2019-03" db="EMBL/GenBank/DDBJ databases">
        <title>Diversity of the mouse oral microbiome.</title>
        <authorList>
            <person name="Joseph S."/>
            <person name="Aduse-Opoku J."/>
            <person name="Curtis M."/>
            <person name="Wade W."/>
            <person name="Hashim A."/>
        </authorList>
    </citation>
    <scope>NUCLEOTIDE SEQUENCE [LARGE SCALE GENOMIC DNA]</scope>
    <source>
        <strain evidence="8 9">P1012</strain>
    </source>
</reference>
<dbReference type="PANTHER" id="PTHR30011:SF16">
    <property type="entry name" value="C2H2 FINGER DOMAIN TRANSCRIPTION FACTOR (EUROFUNG)-RELATED"/>
    <property type="match status" value="1"/>
</dbReference>
<evidence type="ECO:0000256" key="5">
    <source>
        <dbReference type="ARBA" id="ARBA00033748"/>
    </source>
</evidence>
<dbReference type="Gene3D" id="3.20.20.30">
    <property type="entry name" value="Luciferase-like domain"/>
    <property type="match status" value="1"/>
</dbReference>
<sequence length="457" mass="50143">MSTPPRMMFNAFVQLTPGHHFEGLWRSPWGQENPYDELDTWIGIAKRIEAAKFDGLFIADTMGLYGAWGGDHRAHAEGAISFPEDDAIIMAAALAAVTENLSLGFTSALIQNYPFEFARLASTVDRVTKGRAAWNIVPGSTLSSHRNVGIDEVPSNADRYARAEEYLDVVFSLWEGSWALDAVVKDAERGVYADPSKIFRINHASERFKVTGPHMNEPTPQRVPFLYTAGVSSNSVRLAAKYAEAMLMQVRTPQDAAGMVKDLGTYAREYGRRAEDIKVIQALHFVVGSTEEEAKRKWEENKEYINPRGTLVESAGILGMDLSGYDLDEEVDISSAPGFHGIFGEATLGKGRTTATPREIAAAAAVPPVVGTPEQIADVIEQWRDAGVTGINVGDYLFSRAYVDFADHVMPELQKRGIAQREYAPGTVREKVFGDGPFLNERHPAAKLRGAFTDAIG</sequence>
<dbReference type="OrthoDB" id="3265338at2"/>
<feature type="domain" description="Luciferase-like" evidence="7">
    <location>
        <begin position="34"/>
        <end position="389"/>
    </location>
</feature>
<feature type="binding site" evidence="6">
    <location>
        <position position="60"/>
    </location>
    <ligand>
        <name>FMN</name>
        <dbReference type="ChEBI" id="CHEBI:58210"/>
    </ligand>
</feature>
<keyword evidence="1 6" id="KW-0285">Flavoprotein</keyword>
<evidence type="ECO:0000256" key="1">
    <source>
        <dbReference type="ARBA" id="ARBA00022630"/>
    </source>
</evidence>
<dbReference type="InterPro" id="IPR036661">
    <property type="entry name" value="Luciferase-like_sf"/>
</dbReference>
<dbReference type="AlphaFoldDB" id="A0A4Y9FV52"/>
<evidence type="ECO:0000256" key="2">
    <source>
        <dbReference type="ARBA" id="ARBA00022643"/>
    </source>
</evidence>
<gene>
    <name evidence="8" type="ORF">E4U02_12170</name>
</gene>
<feature type="binding site" evidence="6">
    <location>
        <position position="232"/>
    </location>
    <ligand>
        <name>FMN</name>
        <dbReference type="ChEBI" id="CHEBI:58210"/>
    </ligand>
</feature>
<evidence type="ECO:0000313" key="8">
    <source>
        <dbReference type="EMBL" id="TFU32100.1"/>
    </source>
</evidence>
<evidence type="ECO:0000259" key="7">
    <source>
        <dbReference type="Pfam" id="PF00296"/>
    </source>
</evidence>
<dbReference type="GO" id="GO:0004497">
    <property type="term" value="F:monooxygenase activity"/>
    <property type="evidence" value="ECO:0007669"/>
    <property type="project" value="UniProtKB-KW"/>
</dbReference>
<comment type="caution">
    <text evidence="8">The sequence shown here is derived from an EMBL/GenBank/DDBJ whole genome shotgun (WGS) entry which is preliminary data.</text>
</comment>
<evidence type="ECO:0000313" key="9">
    <source>
        <dbReference type="Proteomes" id="UP000298358"/>
    </source>
</evidence>
<comment type="similarity">
    <text evidence="5">Belongs to the NtaA/SnaA/DszA monooxygenase family.</text>
</comment>
<keyword evidence="2 6" id="KW-0288">FMN</keyword>
<keyword evidence="3" id="KW-0560">Oxidoreductase</keyword>
<organism evidence="8 9">
    <name type="scientific">Microbacterium paludicola</name>
    <dbReference type="NCBI Taxonomy" id="300019"/>
    <lineage>
        <taxon>Bacteria</taxon>
        <taxon>Bacillati</taxon>
        <taxon>Actinomycetota</taxon>
        <taxon>Actinomycetes</taxon>
        <taxon>Micrococcales</taxon>
        <taxon>Microbacteriaceae</taxon>
        <taxon>Microbacterium</taxon>
    </lineage>
</organism>
<dbReference type="Pfam" id="PF00296">
    <property type="entry name" value="Bac_luciferase"/>
    <property type="match status" value="1"/>
</dbReference>
<evidence type="ECO:0000256" key="3">
    <source>
        <dbReference type="ARBA" id="ARBA00023002"/>
    </source>
</evidence>
<keyword evidence="4" id="KW-0503">Monooxygenase</keyword>
<evidence type="ECO:0000256" key="4">
    <source>
        <dbReference type="ARBA" id="ARBA00023033"/>
    </source>
</evidence>
<keyword evidence="9" id="KW-1185">Reference proteome</keyword>
<protein>
    <submittedName>
        <fullName evidence="8">LLM class flavin-dependent oxidoreductase</fullName>
    </submittedName>
</protein>
<name>A0A4Y9FV52_9MICO</name>
<dbReference type="InterPro" id="IPR051260">
    <property type="entry name" value="Diverse_substr_monoxygenases"/>
</dbReference>
<dbReference type="PIRSF" id="PIRSF000337">
    <property type="entry name" value="NTA_MOA"/>
    <property type="match status" value="1"/>
</dbReference>
<dbReference type="InterPro" id="IPR011251">
    <property type="entry name" value="Luciferase-like_dom"/>
</dbReference>
<feature type="binding site" evidence="6">
    <location>
        <position position="106"/>
    </location>
    <ligand>
        <name>FMN</name>
        <dbReference type="ChEBI" id="CHEBI:58210"/>
    </ligand>
</feature>